<evidence type="ECO:0000313" key="3">
    <source>
        <dbReference type="Proteomes" id="UP001497516"/>
    </source>
</evidence>
<keyword evidence="3" id="KW-1185">Reference proteome</keyword>
<evidence type="ECO:0000313" key="2">
    <source>
        <dbReference type="EMBL" id="CAL1400136.1"/>
    </source>
</evidence>
<proteinExistence type="predicted"/>
<name>A0AAV2FP48_9ROSI</name>
<dbReference type="Proteomes" id="UP001497516">
    <property type="component" value="Chromosome 7"/>
</dbReference>
<evidence type="ECO:0000256" key="1">
    <source>
        <dbReference type="SAM" id="MobiDB-lite"/>
    </source>
</evidence>
<dbReference type="AlphaFoldDB" id="A0AAV2FP48"/>
<dbReference type="EMBL" id="OZ034820">
    <property type="protein sequence ID" value="CAL1400136.1"/>
    <property type="molecule type" value="Genomic_DNA"/>
</dbReference>
<reference evidence="2 3" key="1">
    <citation type="submission" date="2024-04" db="EMBL/GenBank/DDBJ databases">
        <authorList>
            <person name="Fracassetti M."/>
        </authorList>
    </citation>
    <scope>NUCLEOTIDE SEQUENCE [LARGE SCALE GENOMIC DNA]</scope>
</reference>
<accession>A0AAV2FP48</accession>
<gene>
    <name evidence="2" type="ORF">LTRI10_LOCUS40284</name>
</gene>
<feature type="region of interest" description="Disordered" evidence="1">
    <location>
        <begin position="1"/>
        <end position="66"/>
    </location>
</feature>
<protein>
    <submittedName>
        <fullName evidence="2">Uncharacterized protein</fullName>
    </submittedName>
</protein>
<organism evidence="2 3">
    <name type="scientific">Linum trigynum</name>
    <dbReference type="NCBI Taxonomy" id="586398"/>
    <lineage>
        <taxon>Eukaryota</taxon>
        <taxon>Viridiplantae</taxon>
        <taxon>Streptophyta</taxon>
        <taxon>Embryophyta</taxon>
        <taxon>Tracheophyta</taxon>
        <taxon>Spermatophyta</taxon>
        <taxon>Magnoliopsida</taxon>
        <taxon>eudicotyledons</taxon>
        <taxon>Gunneridae</taxon>
        <taxon>Pentapetalae</taxon>
        <taxon>rosids</taxon>
        <taxon>fabids</taxon>
        <taxon>Malpighiales</taxon>
        <taxon>Linaceae</taxon>
        <taxon>Linum</taxon>
    </lineage>
</organism>
<feature type="compositionally biased region" description="Acidic residues" evidence="1">
    <location>
        <begin position="18"/>
        <end position="40"/>
    </location>
</feature>
<sequence length="66" mass="7273">MVQHVQAWLREKKPLTLDSEEGEDEERVDDQDEERADDQGEGGGSAAAADNEIEVVNADNAWSSDD</sequence>